<comment type="caution">
    <text evidence="4">The sequence shown here is derived from an EMBL/GenBank/DDBJ whole genome shotgun (WGS) entry which is preliminary data.</text>
</comment>
<dbReference type="SUPFAM" id="SSF53686">
    <property type="entry name" value="Tryptophan synthase beta subunit-like PLP-dependent enzymes"/>
    <property type="match status" value="1"/>
</dbReference>
<dbReference type="EMBL" id="QRMS01000007">
    <property type="protein sequence ID" value="RHJ84123.1"/>
    <property type="molecule type" value="Genomic_DNA"/>
</dbReference>
<keyword evidence="5" id="KW-1185">Reference proteome</keyword>
<dbReference type="Gene3D" id="3.40.50.1100">
    <property type="match status" value="2"/>
</dbReference>
<dbReference type="CDD" id="cd00640">
    <property type="entry name" value="Trp-synth-beta_II"/>
    <property type="match status" value="1"/>
</dbReference>
<evidence type="ECO:0000259" key="3">
    <source>
        <dbReference type="Pfam" id="PF00291"/>
    </source>
</evidence>
<accession>A0A415DV93</accession>
<evidence type="ECO:0000313" key="4">
    <source>
        <dbReference type="EMBL" id="RHJ84123.1"/>
    </source>
</evidence>
<dbReference type="AlphaFoldDB" id="A0A415DV93"/>
<protein>
    <submittedName>
        <fullName evidence="4">PLP-dependent lyase/thiolase</fullName>
    </submittedName>
</protein>
<dbReference type="OrthoDB" id="9778118at2"/>
<reference evidence="4 5" key="1">
    <citation type="submission" date="2018-08" db="EMBL/GenBank/DDBJ databases">
        <title>A genome reference for cultivated species of the human gut microbiota.</title>
        <authorList>
            <person name="Zou Y."/>
            <person name="Xue W."/>
            <person name="Luo G."/>
        </authorList>
    </citation>
    <scope>NUCLEOTIDE SEQUENCE [LARGE SCALE GENOMIC DNA]</scope>
    <source>
        <strain evidence="4 5">AM07-24</strain>
    </source>
</reference>
<dbReference type="Pfam" id="PF00291">
    <property type="entry name" value="PALP"/>
    <property type="match status" value="1"/>
</dbReference>
<organism evidence="4 5">
    <name type="scientific">Emergencia timonensis</name>
    <dbReference type="NCBI Taxonomy" id="1776384"/>
    <lineage>
        <taxon>Bacteria</taxon>
        <taxon>Bacillati</taxon>
        <taxon>Bacillota</taxon>
        <taxon>Clostridia</taxon>
        <taxon>Peptostreptococcales</taxon>
        <taxon>Anaerovoracaceae</taxon>
        <taxon>Emergencia</taxon>
    </lineage>
</organism>
<name>A0A415DV93_9FIRM</name>
<evidence type="ECO:0000256" key="1">
    <source>
        <dbReference type="ARBA" id="ARBA00001933"/>
    </source>
</evidence>
<dbReference type="NCBIfam" id="NF040741">
    <property type="entry name" value="ornith_OrtB"/>
    <property type="match status" value="1"/>
</dbReference>
<dbReference type="InterPro" id="IPR001926">
    <property type="entry name" value="TrpB-like_PALP"/>
</dbReference>
<proteinExistence type="predicted"/>
<evidence type="ECO:0000313" key="5">
    <source>
        <dbReference type="Proteomes" id="UP000284841"/>
    </source>
</evidence>
<dbReference type="InterPro" id="IPR053471">
    <property type="entry name" value="AKP_thiolase_beta"/>
</dbReference>
<dbReference type="RefSeq" id="WP_067533412.1">
    <property type="nucleotide sequence ID" value="NZ_AP025567.1"/>
</dbReference>
<dbReference type="GeneID" id="83002915"/>
<dbReference type="GO" id="GO:0016829">
    <property type="term" value="F:lyase activity"/>
    <property type="evidence" value="ECO:0007669"/>
    <property type="project" value="UniProtKB-KW"/>
</dbReference>
<evidence type="ECO:0000256" key="2">
    <source>
        <dbReference type="ARBA" id="ARBA00022898"/>
    </source>
</evidence>
<comment type="cofactor">
    <cofactor evidence="1">
        <name>pyridoxal 5'-phosphate</name>
        <dbReference type="ChEBI" id="CHEBI:597326"/>
    </cofactor>
</comment>
<dbReference type="Proteomes" id="UP000284841">
    <property type="component" value="Unassembled WGS sequence"/>
</dbReference>
<keyword evidence="2" id="KW-0663">Pyridoxal phosphate</keyword>
<keyword evidence="4" id="KW-0456">Lyase</keyword>
<dbReference type="FunFam" id="3.40.50.1100:FF:000051">
    <property type="entry name" value="2-amino-4-ketopentanoate thiolase beta subunit"/>
    <property type="match status" value="1"/>
</dbReference>
<dbReference type="STRING" id="1776384.GCA_900086585_00503"/>
<gene>
    <name evidence="4" type="ORF">DW099_18170</name>
</gene>
<dbReference type="PANTHER" id="PTHR10314">
    <property type="entry name" value="CYSTATHIONINE BETA-SYNTHASE"/>
    <property type="match status" value="1"/>
</dbReference>
<sequence length="468" mass="50477">MALAKDYDSVMARSNDIMKKALGLDYNEFESGTIAFDYEALMKSTGYTLEEVAKIQSRTAVGNTPLIELRNLSALSRKYAKPGYGARIFAKDEAANASGSFKARRAACAVAHAKKLGYKGVMAATSGNYGAAVASQAAMQGLECIIVQECYDSKGVGQPEIVEKARKCEAYGAEVLQLTVGPELFYSFLSVLEDTGYFNASLYSPFGIAGVETLGYEIAMQCREIVGKDPDMVVCTNAGGGMMTGTARGLLKAGCVDTQMVSASIDLTGLHMASDEQFNKKSCTTGHTGFGVPYATDPDHSDVPRSAARPLRYMDRYVTVKQGEVMYMTEALANLEGIERGPAGNTALAAAFSLAQELPEDAVLVISETEYTGAGKHIQPQLSFARENGIEFKFGDPQKEDKPGENIVFPKDPSFIKCEDADIDRFRRSLINKACKRAGITNPSDSDIQFLAEETKTNADFVKKTLGL</sequence>
<feature type="domain" description="Tryptophan synthase beta chain-like PALP" evidence="3">
    <location>
        <begin position="59"/>
        <end position="366"/>
    </location>
</feature>
<dbReference type="InterPro" id="IPR036052">
    <property type="entry name" value="TrpB-like_PALP_sf"/>
</dbReference>
<dbReference type="InterPro" id="IPR050214">
    <property type="entry name" value="Cys_Synth/Cystath_Beta-Synth"/>
</dbReference>
<dbReference type="GO" id="GO:1901605">
    <property type="term" value="P:alpha-amino acid metabolic process"/>
    <property type="evidence" value="ECO:0007669"/>
    <property type="project" value="UniProtKB-ARBA"/>
</dbReference>